<evidence type="ECO:0000313" key="2">
    <source>
        <dbReference type="Proteomes" id="UP000574210"/>
    </source>
</evidence>
<sequence>PLGRPAGASADASRPQDSYLLEYFSALNQYLAVGVPTYFVTTGGYNFSSENGTNAICSSSGCDAASLT</sequence>
<dbReference type="Proteomes" id="UP000574210">
    <property type="component" value="Unassembled WGS sequence"/>
</dbReference>
<dbReference type="GO" id="GO:0015485">
    <property type="term" value="F:cholesterol binding"/>
    <property type="evidence" value="ECO:0007669"/>
    <property type="project" value="TreeGrafter"/>
</dbReference>
<feature type="non-terminal residue" evidence="1">
    <location>
        <position position="1"/>
    </location>
</feature>
<dbReference type="GO" id="GO:0005886">
    <property type="term" value="C:plasma membrane"/>
    <property type="evidence" value="ECO:0007669"/>
    <property type="project" value="TreeGrafter"/>
</dbReference>
<protein>
    <submittedName>
        <fullName evidence="1">NPCL1 protein</fullName>
    </submittedName>
</protein>
<evidence type="ECO:0000313" key="1">
    <source>
        <dbReference type="EMBL" id="NXF21985.1"/>
    </source>
</evidence>
<dbReference type="PANTHER" id="PTHR45727">
    <property type="entry name" value="NPC INTRACELLULAR CHOLESTEROL TRANSPORTER 1"/>
    <property type="match status" value="1"/>
</dbReference>
<dbReference type="EMBL" id="VWYZ01000194">
    <property type="protein sequence ID" value="NXF21985.1"/>
    <property type="molecule type" value="Genomic_DNA"/>
</dbReference>
<keyword evidence="2" id="KW-1185">Reference proteome</keyword>
<dbReference type="AlphaFoldDB" id="A0A7K8RVZ9"/>
<feature type="non-terminal residue" evidence="1">
    <location>
        <position position="68"/>
    </location>
</feature>
<organism evidence="1 2">
    <name type="scientific">Rhodinocichla rosea</name>
    <dbReference type="NCBI Taxonomy" id="58203"/>
    <lineage>
        <taxon>Eukaryota</taxon>
        <taxon>Metazoa</taxon>
        <taxon>Chordata</taxon>
        <taxon>Craniata</taxon>
        <taxon>Vertebrata</taxon>
        <taxon>Euteleostomi</taxon>
        <taxon>Archelosauria</taxon>
        <taxon>Archosauria</taxon>
        <taxon>Dinosauria</taxon>
        <taxon>Saurischia</taxon>
        <taxon>Theropoda</taxon>
        <taxon>Coelurosauria</taxon>
        <taxon>Aves</taxon>
        <taxon>Neognathae</taxon>
        <taxon>Neoaves</taxon>
        <taxon>Telluraves</taxon>
        <taxon>Australaves</taxon>
        <taxon>Passeriformes</taxon>
        <taxon>Thraupidae</taxon>
        <taxon>Rhodinocichla</taxon>
    </lineage>
</organism>
<proteinExistence type="predicted"/>
<dbReference type="GO" id="GO:0030299">
    <property type="term" value="P:intestinal cholesterol absorption"/>
    <property type="evidence" value="ECO:0007669"/>
    <property type="project" value="TreeGrafter"/>
</dbReference>
<comment type="caution">
    <text evidence="1">The sequence shown here is derived from an EMBL/GenBank/DDBJ whole genome shotgun (WGS) entry which is preliminary data.</text>
</comment>
<dbReference type="PANTHER" id="PTHR45727:SF3">
    <property type="entry name" value="NPC1-LIKE INTRACELLULAR CHOLESTEROL TRANSPORTER 1"/>
    <property type="match status" value="1"/>
</dbReference>
<accession>A0A7K8RVZ9</accession>
<name>A0A7K8RVZ9_9PASS</name>
<dbReference type="GO" id="GO:0015918">
    <property type="term" value="P:sterol transport"/>
    <property type="evidence" value="ECO:0007669"/>
    <property type="project" value="TreeGrafter"/>
</dbReference>
<reference evidence="1 2" key="1">
    <citation type="submission" date="2019-09" db="EMBL/GenBank/DDBJ databases">
        <title>Bird 10,000 Genomes (B10K) Project - Family phase.</title>
        <authorList>
            <person name="Zhang G."/>
        </authorList>
    </citation>
    <scope>NUCLEOTIDE SEQUENCE [LARGE SCALE GENOMIC DNA]</scope>
    <source>
        <strain evidence="1">B10K-CU-031-12</strain>
        <tissue evidence="1">Muscle</tissue>
    </source>
</reference>
<dbReference type="GO" id="GO:0042632">
    <property type="term" value="P:cholesterol homeostasis"/>
    <property type="evidence" value="ECO:0007669"/>
    <property type="project" value="TreeGrafter"/>
</dbReference>
<gene>
    <name evidence="1" type="primary">Npc1l1_0</name>
    <name evidence="1" type="ORF">RHOROS_R15879</name>
</gene>